<dbReference type="Gene3D" id="1.10.10.10">
    <property type="entry name" value="Winged helix-like DNA-binding domain superfamily/Winged helix DNA-binding domain"/>
    <property type="match status" value="1"/>
</dbReference>
<keyword evidence="1" id="KW-0805">Transcription regulation</keyword>
<dbReference type="PRINTS" id="PR00038">
    <property type="entry name" value="HTHLUXR"/>
</dbReference>
<organism evidence="5 6">
    <name type="scientific">Streptomyces gilvifuscus</name>
    <dbReference type="NCBI Taxonomy" id="1550617"/>
    <lineage>
        <taxon>Bacteria</taxon>
        <taxon>Bacillati</taxon>
        <taxon>Actinomycetota</taxon>
        <taxon>Actinomycetes</taxon>
        <taxon>Kitasatosporales</taxon>
        <taxon>Streptomycetaceae</taxon>
        <taxon>Streptomyces</taxon>
    </lineage>
</organism>
<keyword evidence="3" id="KW-0804">Transcription</keyword>
<evidence type="ECO:0000256" key="2">
    <source>
        <dbReference type="ARBA" id="ARBA00023125"/>
    </source>
</evidence>
<evidence type="ECO:0000313" key="6">
    <source>
        <dbReference type="Proteomes" id="UP001221328"/>
    </source>
</evidence>
<dbReference type="InterPro" id="IPR036388">
    <property type="entry name" value="WH-like_DNA-bd_sf"/>
</dbReference>
<keyword evidence="6" id="KW-1185">Reference proteome</keyword>
<name>A0ABT5G961_9ACTN</name>
<dbReference type="PROSITE" id="PS00622">
    <property type="entry name" value="HTH_LUXR_1"/>
    <property type="match status" value="1"/>
</dbReference>
<evidence type="ECO:0000313" key="5">
    <source>
        <dbReference type="EMBL" id="MDC2961359.1"/>
    </source>
</evidence>
<evidence type="ECO:0000256" key="3">
    <source>
        <dbReference type="ARBA" id="ARBA00023163"/>
    </source>
</evidence>
<feature type="domain" description="HTH luxR-type" evidence="4">
    <location>
        <begin position="1"/>
        <end position="64"/>
    </location>
</feature>
<dbReference type="SMART" id="SM00421">
    <property type="entry name" value="HTH_LUXR"/>
    <property type="match status" value="1"/>
</dbReference>
<dbReference type="RefSeq" id="WP_200701493.1">
    <property type="nucleotide sequence ID" value="NZ_JAQOSK010000034.1"/>
</dbReference>
<dbReference type="Proteomes" id="UP001221328">
    <property type="component" value="Unassembled WGS sequence"/>
</dbReference>
<keyword evidence="2" id="KW-0238">DNA-binding</keyword>
<dbReference type="Pfam" id="PF00196">
    <property type="entry name" value="GerE"/>
    <property type="match status" value="1"/>
</dbReference>
<dbReference type="PROSITE" id="PS50043">
    <property type="entry name" value="HTH_LUXR_2"/>
    <property type="match status" value="1"/>
</dbReference>
<sequence length="75" mass="8158">MTQPAFSPRELDILVRLCRGETYGAIARALGISPHTVDTHIRRLRSKAGVATRSQLVVLAVEQGFFKSAPGEPGR</sequence>
<dbReference type="SUPFAM" id="SSF46894">
    <property type="entry name" value="C-terminal effector domain of the bipartite response regulators"/>
    <property type="match status" value="1"/>
</dbReference>
<dbReference type="PANTHER" id="PTHR44688">
    <property type="entry name" value="DNA-BINDING TRANSCRIPTIONAL ACTIVATOR DEVR_DOSR"/>
    <property type="match status" value="1"/>
</dbReference>
<dbReference type="PANTHER" id="PTHR44688:SF16">
    <property type="entry name" value="DNA-BINDING TRANSCRIPTIONAL ACTIVATOR DEVR_DOSR"/>
    <property type="match status" value="1"/>
</dbReference>
<accession>A0ABT5G961</accession>
<proteinExistence type="predicted"/>
<dbReference type="EMBL" id="JAQOSK010000034">
    <property type="protein sequence ID" value="MDC2961359.1"/>
    <property type="molecule type" value="Genomic_DNA"/>
</dbReference>
<comment type="caution">
    <text evidence="5">The sequence shown here is derived from an EMBL/GenBank/DDBJ whole genome shotgun (WGS) entry which is preliminary data.</text>
</comment>
<dbReference type="InterPro" id="IPR000792">
    <property type="entry name" value="Tscrpt_reg_LuxR_C"/>
</dbReference>
<reference evidence="5 6" key="1">
    <citation type="journal article" date="2015" name="Int. J. Syst. Evol. Microbiol.">
        <title>Streptomyces gilvifuscus sp. nov., an actinomycete that produces antibacterial compounds isolated from soil.</title>
        <authorList>
            <person name="Nguyen T.M."/>
            <person name="Kim J."/>
        </authorList>
    </citation>
    <scope>NUCLEOTIDE SEQUENCE [LARGE SCALE GENOMIC DNA]</scope>
    <source>
        <strain evidence="5 6">T113</strain>
    </source>
</reference>
<dbReference type="InterPro" id="IPR016032">
    <property type="entry name" value="Sig_transdc_resp-reg_C-effctor"/>
</dbReference>
<dbReference type="CDD" id="cd06170">
    <property type="entry name" value="LuxR_C_like"/>
    <property type="match status" value="1"/>
</dbReference>
<gene>
    <name evidence="5" type="ORF">PO587_43745</name>
</gene>
<evidence type="ECO:0000256" key="1">
    <source>
        <dbReference type="ARBA" id="ARBA00023015"/>
    </source>
</evidence>
<protein>
    <submittedName>
        <fullName evidence="5">Helix-turn-helix transcriptional regulator</fullName>
    </submittedName>
</protein>
<evidence type="ECO:0000259" key="4">
    <source>
        <dbReference type="PROSITE" id="PS50043"/>
    </source>
</evidence>